<proteinExistence type="predicted"/>
<sequence length="97" mass="11170">MDLKKAVLECVDRGLSSLGENAKYVIYWHMRSSYKMTREEIFNKPEKFIEVLGKMFGVAGASLLERAIMREIKRTFNDVTADSFPEAVNELKAKYKS</sequence>
<evidence type="ECO:0000313" key="2">
    <source>
        <dbReference type="EMBL" id="RSN71861.1"/>
    </source>
</evidence>
<reference evidence="2 3" key="1">
    <citation type="submission" date="2018-10" db="EMBL/GenBank/DDBJ databases">
        <title>Co-occurring genomic capacity for anaerobic methane metabolism and dissimilatory sulfite reduction discovered in the Korarchaeota.</title>
        <authorList>
            <person name="Mckay L.J."/>
            <person name="Dlakic M."/>
            <person name="Fields M.W."/>
            <person name="Delmont T.O."/>
            <person name="Eren A.M."/>
            <person name="Jay Z.J."/>
            <person name="Klingelsmith K.B."/>
            <person name="Rusch D.B."/>
            <person name="Inskeep W.P."/>
        </authorList>
    </citation>
    <scope>NUCLEOTIDE SEQUENCE [LARGE SCALE GENOMIC DNA]</scope>
    <source>
        <strain evidence="2 3">MDKW</strain>
    </source>
</reference>
<dbReference type="AlphaFoldDB" id="A0A429GDI5"/>
<dbReference type="Pfam" id="PF11537">
    <property type="entry name" value="NitrOD5"/>
    <property type="match status" value="1"/>
</dbReference>
<keyword evidence="3" id="KW-1185">Reference proteome</keyword>
<accession>A0A429GDI5</accession>
<evidence type="ECO:0000259" key="1">
    <source>
        <dbReference type="Pfam" id="PF11537"/>
    </source>
</evidence>
<dbReference type="InterPro" id="IPR044908">
    <property type="entry name" value="NitrOD5-like_sf"/>
</dbReference>
<dbReference type="InterPro" id="IPR021609">
    <property type="entry name" value="NitrOD5"/>
</dbReference>
<evidence type="ECO:0000313" key="3">
    <source>
        <dbReference type="Proteomes" id="UP000277582"/>
    </source>
</evidence>
<protein>
    <submittedName>
        <fullName evidence="2">DUF3227 domain-containing protein</fullName>
    </submittedName>
</protein>
<dbReference type="Gene3D" id="1.10.1200.200">
    <property type="entry name" value="Protein of unknown function DUF3227"/>
    <property type="match status" value="1"/>
</dbReference>
<organism evidence="2 3">
    <name type="scientific">Candidatus Methanodesulfokora washburnensis</name>
    <dbReference type="NCBI Taxonomy" id="2478471"/>
    <lineage>
        <taxon>Archaea</taxon>
        <taxon>Thermoproteota</taxon>
        <taxon>Candidatus Korarchaeia</taxon>
        <taxon>Candidatus Korarchaeia incertae sedis</taxon>
        <taxon>Candidatus Methanodesulfokora</taxon>
    </lineage>
</organism>
<gene>
    <name evidence="2" type="ORF">D6D85_15185</name>
</gene>
<dbReference type="RefSeq" id="WP_125672793.1">
    <property type="nucleotide sequence ID" value="NZ_RCOS01000168.1"/>
</dbReference>
<dbReference type="Proteomes" id="UP000277582">
    <property type="component" value="Unassembled WGS sequence"/>
</dbReference>
<name>A0A429GDI5_9CREN</name>
<dbReference type="EMBL" id="RCOS01000168">
    <property type="protein sequence ID" value="RSN71861.1"/>
    <property type="molecule type" value="Genomic_DNA"/>
</dbReference>
<comment type="caution">
    <text evidence="2">The sequence shown here is derived from an EMBL/GenBank/DDBJ whole genome shotgun (WGS) entry which is preliminary data.</text>
</comment>
<feature type="domain" description="Nitrosopumilus output" evidence="1">
    <location>
        <begin position="9"/>
        <end position="92"/>
    </location>
</feature>